<sequence>MELHEKLKQHRKNIGLTQEAIAEKLKVSRQTISNWETGKSLPDIYSLVTLSEVYDLSLDELIKGDVQVMNSIKTEKRSNKAQMKFLLFGILGVILIIGNYLIGSNYNSHLADFVNGMGYGMTAAAIVSMAVIRIIAKKAKNK</sequence>
<evidence type="ECO:0000259" key="3">
    <source>
        <dbReference type="PROSITE" id="PS50943"/>
    </source>
</evidence>
<proteinExistence type="predicted"/>
<keyword evidence="2" id="KW-1133">Transmembrane helix</keyword>
<protein>
    <submittedName>
        <fullName evidence="4">Helix-turn-helix domain-containing protein</fullName>
    </submittedName>
</protein>
<keyword evidence="5" id="KW-1185">Reference proteome</keyword>
<keyword evidence="1" id="KW-0238">DNA-binding</keyword>
<reference evidence="4 5" key="1">
    <citation type="submission" date="2021-06" db="EMBL/GenBank/DDBJ databases">
        <title>Enterococcus alishanensis sp. nov., a novel lactic acid bacterium isolated from fresh coffee beans.</title>
        <authorList>
            <person name="Chen Y.-S."/>
        </authorList>
    </citation>
    <scope>NUCLEOTIDE SEQUENCE [LARGE SCALE GENOMIC DNA]</scope>
    <source>
        <strain evidence="4 5">ALS3</strain>
    </source>
</reference>
<evidence type="ECO:0000256" key="2">
    <source>
        <dbReference type="SAM" id="Phobius"/>
    </source>
</evidence>
<comment type="caution">
    <text evidence="4">The sequence shown here is derived from an EMBL/GenBank/DDBJ whole genome shotgun (WGS) entry which is preliminary data.</text>
</comment>
<feature type="domain" description="HTH cro/C1-type" evidence="3">
    <location>
        <begin position="7"/>
        <end position="61"/>
    </location>
</feature>
<dbReference type="Pfam" id="PF01381">
    <property type="entry name" value="HTH_3"/>
    <property type="match status" value="1"/>
</dbReference>
<evidence type="ECO:0000313" key="4">
    <source>
        <dbReference type="EMBL" id="MBV7389196.1"/>
    </source>
</evidence>
<keyword evidence="2" id="KW-0472">Membrane</keyword>
<evidence type="ECO:0000313" key="5">
    <source>
        <dbReference type="Proteomes" id="UP000774130"/>
    </source>
</evidence>
<gene>
    <name evidence="4" type="ORF">KUA55_00775</name>
</gene>
<dbReference type="InterPro" id="IPR001387">
    <property type="entry name" value="Cro/C1-type_HTH"/>
</dbReference>
<dbReference type="CDD" id="cd00093">
    <property type="entry name" value="HTH_XRE"/>
    <property type="match status" value="1"/>
</dbReference>
<name>A0ABS6T8H7_9ENTE</name>
<dbReference type="PANTHER" id="PTHR46558">
    <property type="entry name" value="TRACRIPTIONAL REGULATORY PROTEIN-RELATED-RELATED"/>
    <property type="match status" value="1"/>
</dbReference>
<dbReference type="PANTHER" id="PTHR46558:SF15">
    <property type="entry name" value="HELIX-TURN-HELIX DOMAIN PROTEIN"/>
    <property type="match status" value="1"/>
</dbReference>
<dbReference type="Proteomes" id="UP000774130">
    <property type="component" value="Unassembled WGS sequence"/>
</dbReference>
<evidence type="ECO:0000256" key="1">
    <source>
        <dbReference type="ARBA" id="ARBA00023125"/>
    </source>
</evidence>
<feature type="transmembrane region" description="Helical" evidence="2">
    <location>
        <begin position="117"/>
        <end position="136"/>
    </location>
</feature>
<dbReference type="SMART" id="SM00530">
    <property type="entry name" value="HTH_XRE"/>
    <property type="match status" value="1"/>
</dbReference>
<organism evidence="4 5">
    <name type="scientific">Enterococcus alishanensis</name>
    <dbReference type="NCBI Taxonomy" id="1303817"/>
    <lineage>
        <taxon>Bacteria</taxon>
        <taxon>Bacillati</taxon>
        <taxon>Bacillota</taxon>
        <taxon>Bacilli</taxon>
        <taxon>Lactobacillales</taxon>
        <taxon>Enterococcaceae</taxon>
        <taxon>Enterococcus</taxon>
    </lineage>
</organism>
<accession>A0ABS6T8H7</accession>
<feature type="transmembrane region" description="Helical" evidence="2">
    <location>
        <begin position="85"/>
        <end position="102"/>
    </location>
</feature>
<dbReference type="RefSeq" id="WP_218324263.1">
    <property type="nucleotide sequence ID" value="NZ_JAHUZB010000001.1"/>
</dbReference>
<keyword evidence="2" id="KW-0812">Transmembrane</keyword>
<dbReference type="PROSITE" id="PS50943">
    <property type="entry name" value="HTH_CROC1"/>
    <property type="match status" value="1"/>
</dbReference>
<dbReference type="EMBL" id="JAHUZB010000001">
    <property type="protein sequence ID" value="MBV7389196.1"/>
    <property type="molecule type" value="Genomic_DNA"/>
</dbReference>